<dbReference type="InterPro" id="IPR054221">
    <property type="entry name" value="DUF6941"/>
</dbReference>
<sequence>MKVELFVLCDAATDYQGKLNLLGTFDSIWAKQVPAVHPLCTVALRVRFMKIEEGHHKVKISIVDGDGKAVVRPVEADVNILFNNTPLISMATNMILNLQGLKFPVYGEYSIDLAIDGRHEVSLPLYVNKIPDQSNN</sequence>
<organism evidence="1 2">
    <name type="scientific">candidate division WS5 bacterium</name>
    <dbReference type="NCBI Taxonomy" id="2093353"/>
    <lineage>
        <taxon>Bacteria</taxon>
        <taxon>candidate division WS5</taxon>
    </lineage>
</organism>
<name>A0A419DAN5_9BACT</name>
<proteinExistence type="predicted"/>
<dbReference type="Proteomes" id="UP000285655">
    <property type="component" value="Unassembled WGS sequence"/>
</dbReference>
<evidence type="ECO:0000313" key="2">
    <source>
        <dbReference type="Proteomes" id="UP000285655"/>
    </source>
</evidence>
<dbReference type="EMBL" id="QZJW01000053">
    <property type="protein sequence ID" value="RJO60154.1"/>
    <property type="molecule type" value="Genomic_DNA"/>
</dbReference>
<dbReference type="AlphaFoldDB" id="A0A419DAN5"/>
<dbReference type="Pfam" id="PF22091">
    <property type="entry name" value="DUF6941"/>
    <property type="match status" value="1"/>
</dbReference>
<accession>A0A419DAN5</accession>
<evidence type="ECO:0000313" key="1">
    <source>
        <dbReference type="EMBL" id="RJO60154.1"/>
    </source>
</evidence>
<protein>
    <submittedName>
        <fullName evidence="1">Uncharacterized protein</fullName>
    </submittedName>
</protein>
<comment type="caution">
    <text evidence="1">The sequence shown here is derived from an EMBL/GenBank/DDBJ whole genome shotgun (WGS) entry which is preliminary data.</text>
</comment>
<reference evidence="1 2" key="1">
    <citation type="journal article" date="2017" name="ISME J.">
        <title>Energy and carbon metabolisms in a deep terrestrial subsurface fluid microbial community.</title>
        <authorList>
            <person name="Momper L."/>
            <person name="Jungbluth S.P."/>
            <person name="Lee M.D."/>
            <person name="Amend J.P."/>
        </authorList>
    </citation>
    <scope>NUCLEOTIDE SEQUENCE [LARGE SCALE GENOMIC DNA]</scope>
    <source>
        <strain evidence="1">SURF_29</strain>
    </source>
</reference>
<gene>
    <name evidence="1" type="ORF">C4544_06050</name>
</gene>